<dbReference type="Proteomes" id="UP000789901">
    <property type="component" value="Unassembled WGS sequence"/>
</dbReference>
<reference evidence="1 2" key="1">
    <citation type="submission" date="2021-06" db="EMBL/GenBank/DDBJ databases">
        <authorList>
            <person name="Kallberg Y."/>
            <person name="Tangrot J."/>
            <person name="Rosling A."/>
        </authorList>
    </citation>
    <scope>NUCLEOTIDE SEQUENCE [LARGE SCALE GENOMIC DNA]</scope>
    <source>
        <strain evidence="1 2">120-4 pot B 10/14</strain>
    </source>
</reference>
<organism evidence="1 2">
    <name type="scientific">Gigaspora margarita</name>
    <dbReference type="NCBI Taxonomy" id="4874"/>
    <lineage>
        <taxon>Eukaryota</taxon>
        <taxon>Fungi</taxon>
        <taxon>Fungi incertae sedis</taxon>
        <taxon>Mucoromycota</taxon>
        <taxon>Glomeromycotina</taxon>
        <taxon>Glomeromycetes</taxon>
        <taxon>Diversisporales</taxon>
        <taxon>Gigasporaceae</taxon>
        <taxon>Gigaspora</taxon>
    </lineage>
</organism>
<gene>
    <name evidence="1" type="ORF">GMARGA_LOCUS21623</name>
</gene>
<protein>
    <submittedName>
        <fullName evidence="1">28844_t:CDS:1</fullName>
    </submittedName>
</protein>
<accession>A0ABN7VQK7</accession>
<dbReference type="EMBL" id="CAJVQB010020125">
    <property type="protein sequence ID" value="CAG8793499.1"/>
    <property type="molecule type" value="Genomic_DNA"/>
</dbReference>
<feature type="non-terminal residue" evidence="1">
    <location>
        <position position="1"/>
    </location>
</feature>
<proteinExistence type="predicted"/>
<evidence type="ECO:0000313" key="2">
    <source>
        <dbReference type="Proteomes" id="UP000789901"/>
    </source>
</evidence>
<name>A0ABN7VQK7_GIGMA</name>
<keyword evidence="2" id="KW-1185">Reference proteome</keyword>
<evidence type="ECO:0000313" key="1">
    <source>
        <dbReference type="EMBL" id="CAG8793499.1"/>
    </source>
</evidence>
<comment type="caution">
    <text evidence="1">The sequence shown here is derived from an EMBL/GenBank/DDBJ whole genome shotgun (WGS) entry which is preliminary data.</text>
</comment>
<sequence>YYGKAIVPINESSYFQLLETTNTSAKHKAKKGKGGRPKMPIWNDYSKDKEDRYGILEQVFIIVRRGSGNVESLLL</sequence>